<accession>A0A8K0GGH1</accession>
<protein>
    <recommendedName>
        <fullName evidence="4">Golgin subfamily A conserved domain-containing protein</fullName>
    </recommendedName>
</protein>
<dbReference type="PANTHER" id="PTHR10881:SF46">
    <property type="entry name" value="GOLGIN SUBFAMILY A MEMBER 2"/>
    <property type="match status" value="1"/>
</dbReference>
<dbReference type="EMBL" id="VTPC01004427">
    <property type="protein sequence ID" value="KAF2897178.1"/>
    <property type="molecule type" value="Genomic_DNA"/>
</dbReference>
<dbReference type="PANTHER" id="PTHR10881">
    <property type="entry name" value="GOLGIN SUBFAMILY A MEMBER-RELATED"/>
    <property type="match status" value="1"/>
</dbReference>
<feature type="coiled-coil region" evidence="2">
    <location>
        <begin position="619"/>
        <end position="726"/>
    </location>
</feature>
<feature type="coiled-coil region" evidence="2">
    <location>
        <begin position="863"/>
        <end position="953"/>
    </location>
</feature>
<feature type="coiled-coil region" evidence="2">
    <location>
        <begin position="374"/>
        <end position="573"/>
    </location>
</feature>
<dbReference type="Pfam" id="PF15070">
    <property type="entry name" value="GOLGA2L5"/>
    <property type="match status" value="2"/>
</dbReference>
<feature type="coiled-coil region" evidence="2">
    <location>
        <begin position="768"/>
        <end position="802"/>
    </location>
</feature>
<evidence type="ECO:0000256" key="1">
    <source>
        <dbReference type="ARBA" id="ARBA00023054"/>
    </source>
</evidence>
<evidence type="ECO:0000313" key="6">
    <source>
        <dbReference type="Proteomes" id="UP000801492"/>
    </source>
</evidence>
<dbReference type="GO" id="GO:0000137">
    <property type="term" value="C:Golgi cis cisterna"/>
    <property type="evidence" value="ECO:0007669"/>
    <property type="project" value="TreeGrafter"/>
</dbReference>
<feature type="region of interest" description="Disordered" evidence="3">
    <location>
        <begin position="995"/>
        <end position="1014"/>
    </location>
</feature>
<reference evidence="5" key="1">
    <citation type="submission" date="2019-08" db="EMBL/GenBank/DDBJ databases">
        <title>The genome of the North American firefly Photinus pyralis.</title>
        <authorList>
            <consortium name="Photinus pyralis genome working group"/>
            <person name="Fallon T.R."/>
            <person name="Sander Lower S.E."/>
            <person name="Weng J.-K."/>
        </authorList>
    </citation>
    <scope>NUCLEOTIDE SEQUENCE</scope>
    <source>
        <strain evidence="5">TRF0915ILg1</strain>
        <tissue evidence="5">Whole body</tissue>
    </source>
</reference>
<dbReference type="OrthoDB" id="5978643at2759"/>
<gene>
    <name evidence="5" type="ORF">ILUMI_09006</name>
</gene>
<feature type="coiled-coil region" evidence="2">
    <location>
        <begin position="275"/>
        <end position="323"/>
    </location>
</feature>
<dbReference type="GO" id="GO:0005801">
    <property type="term" value="C:cis-Golgi network"/>
    <property type="evidence" value="ECO:0007669"/>
    <property type="project" value="TreeGrafter"/>
</dbReference>
<evidence type="ECO:0000259" key="4">
    <source>
        <dbReference type="Pfam" id="PF15070"/>
    </source>
</evidence>
<dbReference type="GO" id="GO:0007030">
    <property type="term" value="P:Golgi organization"/>
    <property type="evidence" value="ECO:0007669"/>
    <property type="project" value="TreeGrafter"/>
</dbReference>
<dbReference type="InterPro" id="IPR043976">
    <property type="entry name" value="GOLGA_cons_dom"/>
</dbReference>
<evidence type="ECO:0000313" key="5">
    <source>
        <dbReference type="EMBL" id="KAF2897178.1"/>
    </source>
</evidence>
<feature type="region of interest" description="Disordered" evidence="3">
    <location>
        <begin position="220"/>
        <end position="244"/>
    </location>
</feature>
<dbReference type="GO" id="GO:0032580">
    <property type="term" value="C:Golgi cisterna membrane"/>
    <property type="evidence" value="ECO:0007669"/>
    <property type="project" value="TreeGrafter"/>
</dbReference>
<name>A0A8K0GGH1_IGNLU</name>
<keyword evidence="6" id="KW-1185">Reference proteome</keyword>
<feature type="domain" description="Golgin subfamily A conserved" evidence="4">
    <location>
        <begin position="505"/>
        <end position="739"/>
    </location>
</feature>
<evidence type="ECO:0000256" key="2">
    <source>
        <dbReference type="SAM" id="Coils"/>
    </source>
</evidence>
<dbReference type="Proteomes" id="UP000801492">
    <property type="component" value="Unassembled WGS sequence"/>
</dbReference>
<evidence type="ECO:0000256" key="3">
    <source>
        <dbReference type="SAM" id="MobiDB-lite"/>
    </source>
</evidence>
<comment type="caution">
    <text evidence="5">The sequence shown here is derived from an EMBL/GenBank/DDBJ whole genome shotgun (WGS) entry which is preliminary data.</text>
</comment>
<keyword evidence="1 2" id="KW-0175">Coiled coil</keyword>
<feature type="domain" description="Golgin subfamily A conserved" evidence="4">
    <location>
        <begin position="860"/>
        <end position="954"/>
    </location>
</feature>
<organism evidence="5 6">
    <name type="scientific">Ignelater luminosus</name>
    <name type="common">Cucubano</name>
    <name type="synonym">Pyrophorus luminosus</name>
    <dbReference type="NCBI Taxonomy" id="2038154"/>
    <lineage>
        <taxon>Eukaryota</taxon>
        <taxon>Metazoa</taxon>
        <taxon>Ecdysozoa</taxon>
        <taxon>Arthropoda</taxon>
        <taxon>Hexapoda</taxon>
        <taxon>Insecta</taxon>
        <taxon>Pterygota</taxon>
        <taxon>Neoptera</taxon>
        <taxon>Endopterygota</taxon>
        <taxon>Coleoptera</taxon>
        <taxon>Polyphaga</taxon>
        <taxon>Elateriformia</taxon>
        <taxon>Elateroidea</taxon>
        <taxon>Elateridae</taxon>
        <taxon>Agrypninae</taxon>
        <taxon>Pyrophorini</taxon>
        <taxon>Ignelater</taxon>
    </lineage>
</organism>
<dbReference type="AlphaFoldDB" id="A0A8K0GGH1"/>
<sequence length="1058" mass="121586">MADATKAQKLAAARKKLKEYQQKSQKPIKKVPEVEEHVGISETLSNSTHSSVNGNYDATDIVPSESVNNSNPAQVSPFHNYFNGNQQSISYQEPSNFFDSLHTNYQQKSNEDLLNVDSKKTIINSDCSEETVKMQTYFSNDENINTTVINNDEDVKSLDYPELQQNDMYDYFHKIKSVEHPSVSSEDAKKLSEYMSTQVDDDIGNLAYKEQANLIDLQDSPNQEDFNLPEHNNHQNSKEHNPVLNLNSNTESLRQLSSQITELIQDDEITTSSHTNELEKRNQELAALLDQERLELQKVHMQLQESQSRVQQLESESQQIKIDYEHRLNRELGPLQEQLQCHAQTVGILVGEKTELSTALSQNQLVTKQKITECEELQGRLKTSRSRVVDLEKELQMLKSERSKFEQNHSHEEEISIFRKELQELKEQKEEAIQDLSELREKLNVKTNENLVLQRDLQEVSHQFSLAQVKIEQITAGDILQTESQVELLTQQKLALEKQVLELSQALKTTGEERDQASALYQYYVQQLNTQVASLAGKLETMTAENESLTNREQNLVKHVGELEKHLQNMQDERINFTGNKGSSTELKKELDSTMELLHTLQIEKDKLDGVHRQVIGERDDLLREIENNKELIEKLEGNLERVQGDQPDNVKLLAAMESDKVAAARAVTQNSELKQQLEEMQQAFVRMSNDKLDLTEKLTSEEYKNKELTEKLSQVETQLHTLSDAINIKDNELTQMRETLVHQNKQILQQDQLADRLRHYEAQDSSSYALQIELQKAQDQVQMLTKENARLKQELEDVNLHDSPISINKQNTEEIPNKELEIQENDQDNKKSTIEHSDTACQTMNTEGHNLDLNILDKEVAMKHLEEKFTRTMLDIANLTEEKQRLEHIVTQLQGETDTIGEYIALYQHQRGILKQRTQEKDEQLKRLAQDREKVRTKLDALNELVKRLVLEKGVLTPEILEHHKKLNSQSHELCSEHAKIQQEIDKITQQNIKPASDNTDNKENAHVNENNNLSTETAEEIIALLAEIKSSSLIQPSDGLENFHPCPWCSGQLLTV</sequence>
<dbReference type="InterPro" id="IPR024858">
    <property type="entry name" value="GOLGA"/>
</dbReference>
<proteinExistence type="predicted"/>
<feature type="compositionally biased region" description="Basic and acidic residues" evidence="3">
    <location>
        <begin position="231"/>
        <end position="241"/>
    </location>
</feature>